<feature type="compositionally biased region" description="Low complexity" evidence="2">
    <location>
        <begin position="725"/>
        <end position="742"/>
    </location>
</feature>
<protein>
    <recommendedName>
        <fullName evidence="3">RGS domain-containing protein</fullName>
    </recommendedName>
</protein>
<feature type="region of interest" description="Disordered" evidence="2">
    <location>
        <begin position="343"/>
        <end position="437"/>
    </location>
</feature>
<dbReference type="EMBL" id="CCFA01000181">
    <property type="protein sequence ID" value="CDR98595.1"/>
    <property type="molecule type" value="Genomic_DNA"/>
</dbReference>
<dbReference type="InterPro" id="IPR000591">
    <property type="entry name" value="DEP_dom"/>
</dbReference>
<feature type="compositionally biased region" description="Polar residues" evidence="2">
    <location>
        <begin position="752"/>
        <end position="770"/>
    </location>
</feature>
<dbReference type="Gene3D" id="1.10.10.10">
    <property type="entry name" value="Winged helix-like DNA-binding domain superfamily/Winged helix DNA-binding domain"/>
    <property type="match status" value="2"/>
</dbReference>
<dbReference type="PROSITE" id="PS50132">
    <property type="entry name" value="RGS"/>
    <property type="match status" value="1"/>
</dbReference>
<dbReference type="InterPro" id="IPR058855">
    <property type="entry name" value="RGS1/SST2-like_Fungal-DR"/>
</dbReference>
<dbReference type="GO" id="GO:0009968">
    <property type="term" value="P:negative regulation of signal transduction"/>
    <property type="evidence" value="ECO:0007669"/>
    <property type="project" value="UniProtKB-KW"/>
</dbReference>
<dbReference type="PANTHER" id="PTHR10845">
    <property type="entry name" value="REGULATOR OF G PROTEIN SIGNALING"/>
    <property type="match status" value="1"/>
</dbReference>
<evidence type="ECO:0000256" key="2">
    <source>
        <dbReference type="SAM" id="MobiDB-lite"/>
    </source>
</evidence>
<feature type="compositionally biased region" description="Polar residues" evidence="2">
    <location>
        <begin position="584"/>
        <end position="602"/>
    </location>
</feature>
<dbReference type="AlphaFoldDB" id="A0A0F7RRY6"/>
<keyword evidence="1" id="KW-0734">Signal transduction inhibitor</keyword>
<dbReference type="InterPro" id="IPR036388">
    <property type="entry name" value="WH-like_DNA-bd_sf"/>
</dbReference>
<dbReference type="SMART" id="SM00049">
    <property type="entry name" value="DEP"/>
    <property type="match status" value="2"/>
</dbReference>
<feature type="region of interest" description="Disordered" evidence="2">
    <location>
        <begin position="584"/>
        <end position="615"/>
    </location>
</feature>
<dbReference type="PANTHER" id="PTHR10845:SF192">
    <property type="entry name" value="DOUBLE HIT, ISOFORM B"/>
    <property type="match status" value="1"/>
</dbReference>
<feature type="domain" description="RGS" evidence="3">
    <location>
        <begin position="440"/>
        <end position="674"/>
    </location>
</feature>
<feature type="compositionally biased region" description="Low complexity" evidence="2">
    <location>
        <begin position="427"/>
        <end position="436"/>
    </location>
</feature>
<dbReference type="Pfam" id="PF25889">
    <property type="entry name" value="WHD_Fungal_DR"/>
    <property type="match status" value="1"/>
</dbReference>
<reference evidence="5" key="1">
    <citation type="submission" date="2014-06" db="EMBL/GenBank/DDBJ databases">
        <authorList>
            <person name="Berkman P.J."/>
        </authorList>
    </citation>
    <scope>NUCLEOTIDE SEQUENCE [LARGE SCALE GENOMIC DNA]</scope>
</reference>
<evidence type="ECO:0000259" key="3">
    <source>
        <dbReference type="PROSITE" id="PS50132"/>
    </source>
</evidence>
<organism evidence="4 5">
    <name type="scientific">Sporisorium scitamineum</name>
    <dbReference type="NCBI Taxonomy" id="49012"/>
    <lineage>
        <taxon>Eukaryota</taxon>
        <taxon>Fungi</taxon>
        <taxon>Dikarya</taxon>
        <taxon>Basidiomycota</taxon>
        <taxon>Ustilaginomycotina</taxon>
        <taxon>Ustilaginomycetes</taxon>
        <taxon>Ustilaginales</taxon>
        <taxon>Ustilaginaceae</taxon>
        <taxon>Sporisorium</taxon>
    </lineage>
</organism>
<dbReference type="Gene3D" id="1.10.167.10">
    <property type="entry name" value="Regulator of G-protein Signalling 4, domain 2"/>
    <property type="match status" value="1"/>
</dbReference>
<gene>
    <name evidence="4" type="primary">SSCI02720.1</name>
</gene>
<feature type="compositionally biased region" description="Polar residues" evidence="2">
    <location>
        <begin position="349"/>
        <end position="361"/>
    </location>
</feature>
<dbReference type="InterPro" id="IPR036305">
    <property type="entry name" value="RGS_sf"/>
</dbReference>
<evidence type="ECO:0000256" key="1">
    <source>
        <dbReference type="ARBA" id="ARBA00022700"/>
    </source>
</evidence>
<dbReference type="STRING" id="49012.A0A0F7RRY6"/>
<accession>A0A0F7RRY6</accession>
<dbReference type="SUPFAM" id="SSF48097">
    <property type="entry name" value="Regulator of G-protein signaling, RGS"/>
    <property type="match status" value="1"/>
</dbReference>
<feature type="compositionally biased region" description="Polar residues" evidence="2">
    <location>
        <begin position="1"/>
        <end position="27"/>
    </location>
</feature>
<keyword evidence="5" id="KW-1185">Reference proteome</keyword>
<dbReference type="GO" id="GO:0035556">
    <property type="term" value="P:intracellular signal transduction"/>
    <property type="evidence" value="ECO:0007669"/>
    <property type="project" value="InterPro"/>
</dbReference>
<feature type="compositionally biased region" description="Basic and acidic residues" evidence="2">
    <location>
        <begin position="388"/>
        <end position="397"/>
    </location>
</feature>
<dbReference type="InterPro" id="IPR016137">
    <property type="entry name" value="RGS"/>
</dbReference>
<feature type="region of interest" description="Disordered" evidence="2">
    <location>
        <begin position="1"/>
        <end position="32"/>
    </location>
</feature>
<sequence>MAPTDSSGSLPGDLSTRTKQQTTSRMMKTTRRGRPFAKDTHDLFATLIVSLQLGTHRQYFKTYHNSFTTDEAAENLSHLKFSQSNRAPDPNEPSRIVTTTTTTTFSMNRGMAKGICQHFMDARLIENAGDATNPIFKDKGVYMLTPKGLHILERFITKNGINGDHLLKVFSSQPICMKLLHLERRASDDELLINTPVLEVIFRRFVGRSPNYQSAPAAGAKADHTEAIIDRTLGIDMADIQEKVKGHGLRTVKHTFNAMGALDWLCDFTTVCGKDEAAEIMAHFQRLDLISLVLDKSRREIEPYDDRDVTIRVEDERGDVTDGHFRCHSKTFYGVTEKGRQVARWDGAQSPSSGVGSPAKTNSRRLADDAALGHQSRQSVPQASLEIGSRESQDSRLARKPSTKLRNERGSTPVGGSAAAIGQGLHDSSSYSSRDSNTNRLKNILEEPALRSLFREFLRQNFCEENLSFWLDVQDFKRRFHTTSSAVAVQTPAKDKGGVGRRLGRSVTGALAGNTKDKNDEDSQGLNAMERHQQDLVSMAFVIYDTYLAPSSPCELNIDHNLRTELILYMNKILADAKISSLSSQTASPSVSTTQLGATLTGSEAPHGHHNNEVASIEERKAAVVSKRLRIPLHASQLQVMVRLYERIQDHVFRLMATDSVPRFIKDARFIQLVRSVEEYTEALEAGRIDPEQNAGPAVGRAVFEAMQLKSADMLAQNSNDARPSVDSSSYRSSSSPQKPSSKAVPAVPSLATPTSQDHAASSTPSVHDP</sequence>
<feature type="region of interest" description="Disordered" evidence="2">
    <location>
        <begin position="492"/>
        <end position="524"/>
    </location>
</feature>
<name>A0A0F7RRY6_9BASI</name>
<evidence type="ECO:0000313" key="5">
    <source>
        <dbReference type="Proteomes" id="UP000242770"/>
    </source>
</evidence>
<feature type="compositionally biased region" description="Basic and acidic residues" evidence="2">
    <location>
        <begin position="606"/>
        <end position="615"/>
    </location>
</feature>
<evidence type="ECO:0000313" key="4">
    <source>
        <dbReference type="EMBL" id="CDR98595.1"/>
    </source>
</evidence>
<dbReference type="SMART" id="SM00315">
    <property type="entry name" value="RGS"/>
    <property type="match status" value="1"/>
</dbReference>
<dbReference type="SUPFAM" id="SSF46785">
    <property type="entry name" value="Winged helix' DNA-binding domain"/>
    <property type="match status" value="2"/>
</dbReference>
<feature type="region of interest" description="Disordered" evidence="2">
    <location>
        <begin position="717"/>
        <end position="770"/>
    </location>
</feature>
<proteinExistence type="predicted"/>
<dbReference type="InterPro" id="IPR044926">
    <property type="entry name" value="RGS_subdomain_2"/>
</dbReference>
<dbReference type="CDD" id="cd04450">
    <property type="entry name" value="DEP_RGS7-like"/>
    <property type="match status" value="1"/>
</dbReference>
<dbReference type="Proteomes" id="UP000242770">
    <property type="component" value="Unassembled WGS sequence"/>
</dbReference>
<dbReference type="Pfam" id="PF00615">
    <property type="entry name" value="RGS"/>
    <property type="match status" value="1"/>
</dbReference>
<dbReference type="InterPro" id="IPR036390">
    <property type="entry name" value="WH_DNA-bd_sf"/>
</dbReference>